<gene>
    <name evidence="2" type="ORF">MUN46_009760</name>
</gene>
<dbReference type="SMART" id="SM00347">
    <property type="entry name" value="HTH_MARR"/>
    <property type="match status" value="1"/>
</dbReference>
<dbReference type="Proteomes" id="UP001165481">
    <property type="component" value="Unassembled WGS sequence"/>
</dbReference>
<proteinExistence type="predicted"/>
<dbReference type="PANTHER" id="PTHR33164:SF43">
    <property type="entry name" value="HTH-TYPE TRANSCRIPTIONAL REPRESSOR YETL"/>
    <property type="match status" value="1"/>
</dbReference>
<dbReference type="Pfam" id="PF12802">
    <property type="entry name" value="MarR_2"/>
    <property type="match status" value="1"/>
</dbReference>
<accession>A0ABT7IPB5</accession>
<dbReference type="EMBL" id="JAKZJU020000001">
    <property type="protein sequence ID" value="MDL2060219.1"/>
    <property type="molecule type" value="Genomic_DNA"/>
</dbReference>
<organism evidence="2 3">
    <name type="scientific">Mesosutterella faecium</name>
    <dbReference type="NCBI Taxonomy" id="2925194"/>
    <lineage>
        <taxon>Bacteria</taxon>
        <taxon>Pseudomonadati</taxon>
        <taxon>Pseudomonadota</taxon>
        <taxon>Betaproteobacteria</taxon>
        <taxon>Burkholderiales</taxon>
        <taxon>Sutterellaceae</taxon>
        <taxon>Mesosutterella</taxon>
    </lineage>
</organism>
<evidence type="ECO:0000313" key="3">
    <source>
        <dbReference type="Proteomes" id="UP001165481"/>
    </source>
</evidence>
<dbReference type="InterPro" id="IPR000835">
    <property type="entry name" value="HTH_MarR-typ"/>
</dbReference>
<dbReference type="PROSITE" id="PS50995">
    <property type="entry name" value="HTH_MARR_2"/>
    <property type="match status" value="1"/>
</dbReference>
<evidence type="ECO:0000259" key="1">
    <source>
        <dbReference type="PROSITE" id="PS50995"/>
    </source>
</evidence>
<dbReference type="InterPro" id="IPR039422">
    <property type="entry name" value="MarR/SlyA-like"/>
</dbReference>
<comment type="caution">
    <text evidence="2">The sequence shown here is derived from an EMBL/GenBank/DDBJ whole genome shotgun (WGS) entry which is preliminary data.</text>
</comment>
<dbReference type="PANTHER" id="PTHR33164">
    <property type="entry name" value="TRANSCRIPTIONAL REGULATOR, MARR FAMILY"/>
    <property type="match status" value="1"/>
</dbReference>
<sequence length="149" mass="16879">MEQNTKIVWLASRLLENANEFLRGELRREGAADLTPAHGDILNSLYLRDGLSVSELARAARRTKSTVSVLVDRLAAAGYIEKRPSEEDSRAVGVWLTEKGRAFREREERISRRLNERLTRNLRGHEVAALEDFLERCAASFAGEDGRQK</sequence>
<feature type="domain" description="HTH marR-type" evidence="1">
    <location>
        <begin position="4"/>
        <end position="139"/>
    </location>
</feature>
<dbReference type="RefSeq" id="WP_243377033.1">
    <property type="nucleotide sequence ID" value="NZ_JAKZJU020000001.1"/>
</dbReference>
<dbReference type="PRINTS" id="PR00598">
    <property type="entry name" value="HTHMARR"/>
</dbReference>
<name>A0ABT7IPB5_9BURK</name>
<dbReference type="InterPro" id="IPR036388">
    <property type="entry name" value="WH-like_DNA-bd_sf"/>
</dbReference>
<keyword evidence="3" id="KW-1185">Reference proteome</keyword>
<dbReference type="SUPFAM" id="SSF46785">
    <property type="entry name" value="Winged helix' DNA-binding domain"/>
    <property type="match status" value="1"/>
</dbReference>
<dbReference type="InterPro" id="IPR036390">
    <property type="entry name" value="WH_DNA-bd_sf"/>
</dbReference>
<protein>
    <submittedName>
        <fullName evidence="2">MarR family transcriptional regulator</fullName>
    </submittedName>
</protein>
<dbReference type="Gene3D" id="1.10.10.10">
    <property type="entry name" value="Winged helix-like DNA-binding domain superfamily/Winged helix DNA-binding domain"/>
    <property type="match status" value="1"/>
</dbReference>
<evidence type="ECO:0000313" key="2">
    <source>
        <dbReference type="EMBL" id="MDL2060219.1"/>
    </source>
</evidence>
<reference evidence="2" key="1">
    <citation type="submission" date="2023-03" db="EMBL/GenBank/DDBJ databases">
        <title>Mesosutterella sp. nov. isolated from porcine feces.</title>
        <authorList>
            <person name="Yu S."/>
        </authorList>
    </citation>
    <scope>NUCLEOTIDE SEQUENCE</scope>
    <source>
        <strain evidence="2">AGMB02718</strain>
    </source>
</reference>